<dbReference type="Proteomes" id="UP000241868">
    <property type="component" value="Unassembled WGS sequence"/>
</dbReference>
<organism evidence="6 7">
    <name type="scientific">Neisseria iguanae</name>
    <dbReference type="NCBI Taxonomy" id="90242"/>
    <lineage>
        <taxon>Bacteria</taxon>
        <taxon>Pseudomonadati</taxon>
        <taxon>Pseudomonadota</taxon>
        <taxon>Betaproteobacteria</taxon>
        <taxon>Neisseriales</taxon>
        <taxon>Neisseriaceae</taxon>
        <taxon>Neisseria</taxon>
    </lineage>
</organism>
<evidence type="ECO:0000256" key="4">
    <source>
        <dbReference type="ARBA" id="ARBA00023288"/>
    </source>
</evidence>
<keyword evidence="7" id="KW-1185">Reference proteome</keyword>
<dbReference type="InterPro" id="IPR036328">
    <property type="entry name" value="MliC_sf"/>
</dbReference>
<comment type="caution">
    <text evidence="6">The sequence shown here is derived from an EMBL/GenBank/DDBJ whole genome shotgun (WGS) entry which is preliminary data.</text>
</comment>
<dbReference type="AlphaFoldDB" id="A0A2P7U2E5"/>
<evidence type="ECO:0000256" key="3">
    <source>
        <dbReference type="ARBA" id="ARBA00023139"/>
    </source>
</evidence>
<reference evidence="6 7" key="1">
    <citation type="submission" date="2018-03" db="EMBL/GenBank/DDBJ databases">
        <title>Neisseria weixii sp. nov., isolated from the intestinal contents of Tibetan Plateau pika (Ochotona curzoniae) in Yushu, Qinghai Province, China.</title>
        <authorList>
            <person name="Gui Z."/>
        </authorList>
    </citation>
    <scope>NUCLEOTIDE SEQUENCE [LARGE SCALE GENOMIC DNA]</scope>
    <source>
        <strain evidence="6 7">ATCC 51483</strain>
    </source>
</reference>
<feature type="domain" description="C-type lysozyme inhibitor" evidence="5">
    <location>
        <begin position="91"/>
        <end position="160"/>
    </location>
</feature>
<keyword evidence="2" id="KW-0472">Membrane</keyword>
<evidence type="ECO:0000313" key="7">
    <source>
        <dbReference type="Proteomes" id="UP000241868"/>
    </source>
</evidence>
<evidence type="ECO:0000256" key="2">
    <source>
        <dbReference type="ARBA" id="ARBA00023136"/>
    </source>
</evidence>
<dbReference type="Pfam" id="PF09864">
    <property type="entry name" value="MliC"/>
    <property type="match status" value="1"/>
</dbReference>
<keyword evidence="3" id="KW-0564">Palmitate</keyword>
<evidence type="ECO:0000256" key="1">
    <source>
        <dbReference type="ARBA" id="ARBA00022729"/>
    </source>
</evidence>
<dbReference type="Gene3D" id="2.40.128.200">
    <property type="match status" value="1"/>
</dbReference>
<keyword evidence="1" id="KW-0732">Signal</keyword>
<keyword evidence="4" id="KW-0449">Lipoprotein</keyword>
<evidence type="ECO:0000313" key="6">
    <source>
        <dbReference type="EMBL" id="PSJ81149.1"/>
    </source>
</evidence>
<name>A0A2P7U2E5_9NEIS</name>
<dbReference type="EMBL" id="PXYY01000007">
    <property type="protein sequence ID" value="PSJ81149.1"/>
    <property type="molecule type" value="Genomic_DNA"/>
</dbReference>
<proteinExistence type="predicted"/>
<dbReference type="SUPFAM" id="SSF141488">
    <property type="entry name" value="YdhA-like"/>
    <property type="match status" value="1"/>
</dbReference>
<evidence type="ECO:0000259" key="5">
    <source>
        <dbReference type="Pfam" id="PF09864"/>
    </source>
</evidence>
<accession>A0A2P7U2E5</accession>
<protein>
    <recommendedName>
        <fullName evidence="5">C-type lysozyme inhibitor domain-containing protein</fullName>
    </recommendedName>
</protein>
<gene>
    <name evidence="6" type="ORF">C7N83_02180</name>
</gene>
<dbReference type="OrthoDB" id="8606823at2"/>
<dbReference type="InterPro" id="IPR018660">
    <property type="entry name" value="MliC"/>
</dbReference>
<sequence length="169" mass="18586">MPAYHCFTGKPSGLKACLKLSLYAIKKTAVPSNFHFVRSYFMKLKAFFFAAATLTLAACASDDHSLHHAHDHGHTHHHEEIQNKHAKQNLFQCENGMAVYVAYLGNEKIRLNVDNDSAVLKLARSGSGELYTGNTGLWGGGARWHQKGGEAYFGYKDAQGNSGETVCRA</sequence>